<dbReference type="AlphaFoldDB" id="A0A1F5FB04"/>
<evidence type="ECO:0000259" key="6">
    <source>
        <dbReference type="Pfam" id="PF02656"/>
    </source>
</evidence>
<evidence type="ECO:0000256" key="1">
    <source>
        <dbReference type="ARBA" id="ARBA00004127"/>
    </source>
</evidence>
<feature type="transmembrane region" description="Helical" evidence="5">
    <location>
        <begin position="46"/>
        <end position="68"/>
    </location>
</feature>
<comment type="caution">
    <text evidence="7">The sequence shown here is derived from an EMBL/GenBank/DDBJ whole genome shotgun (WGS) entry which is preliminary data.</text>
</comment>
<keyword evidence="2 5" id="KW-0812">Transmembrane</keyword>
<protein>
    <recommendedName>
        <fullName evidence="6">DUF202 domain-containing protein</fullName>
    </recommendedName>
</protein>
<keyword evidence="4 5" id="KW-0472">Membrane</keyword>
<evidence type="ECO:0000256" key="2">
    <source>
        <dbReference type="ARBA" id="ARBA00022692"/>
    </source>
</evidence>
<evidence type="ECO:0000256" key="5">
    <source>
        <dbReference type="SAM" id="Phobius"/>
    </source>
</evidence>
<dbReference type="GO" id="GO:0012505">
    <property type="term" value="C:endomembrane system"/>
    <property type="evidence" value="ECO:0007669"/>
    <property type="project" value="UniProtKB-SubCell"/>
</dbReference>
<accession>A0A1F5FB04</accession>
<reference evidence="7 8" key="1">
    <citation type="journal article" date="2016" name="Nat. Commun.">
        <title>Thousands of microbial genomes shed light on interconnected biogeochemical processes in an aquifer system.</title>
        <authorList>
            <person name="Anantharaman K."/>
            <person name="Brown C.T."/>
            <person name="Hug L.A."/>
            <person name="Sharon I."/>
            <person name="Castelle C.J."/>
            <person name="Probst A.J."/>
            <person name="Thomas B.C."/>
            <person name="Singh A."/>
            <person name="Wilkins M.J."/>
            <person name="Karaoz U."/>
            <person name="Brodie E.L."/>
            <person name="Williams K.H."/>
            <person name="Hubbard S.S."/>
            <person name="Banfield J.F."/>
        </authorList>
    </citation>
    <scope>NUCLEOTIDE SEQUENCE [LARGE SCALE GENOMIC DNA]</scope>
</reference>
<comment type="subcellular location">
    <subcellularLocation>
        <location evidence="1">Endomembrane system</location>
        <topology evidence="1">Multi-pass membrane protein</topology>
    </subcellularLocation>
</comment>
<proteinExistence type="predicted"/>
<evidence type="ECO:0000256" key="4">
    <source>
        <dbReference type="ARBA" id="ARBA00023136"/>
    </source>
</evidence>
<evidence type="ECO:0000256" key="3">
    <source>
        <dbReference type="ARBA" id="ARBA00022989"/>
    </source>
</evidence>
<feature type="transmembrane region" description="Helical" evidence="5">
    <location>
        <begin position="21"/>
        <end position="40"/>
    </location>
</feature>
<gene>
    <name evidence="7" type="ORF">A2Y64_07800</name>
</gene>
<sequence>MIRDKLAAHRNLLAGERTLLAYIRTALGFGAVSVTLLHFLGDYTLYQIIGWVFLPLGAATLAIGIWRYTKTRRLIPEMYRREKRKGRKVNRP</sequence>
<feature type="domain" description="DUF202" evidence="6">
    <location>
        <begin position="10"/>
        <end position="73"/>
    </location>
</feature>
<organism evidence="7 8">
    <name type="scientific">Candidatus Coatesbacteria bacterium RBG_13_66_14</name>
    <dbReference type="NCBI Taxonomy" id="1817816"/>
    <lineage>
        <taxon>Bacteria</taxon>
        <taxon>Candidatus Coatesiibacteriota</taxon>
    </lineage>
</organism>
<evidence type="ECO:0000313" key="8">
    <source>
        <dbReference type="Proteomes" id="UP000177187"/>
    </source>
</evidence>
<dbReference type="EMBL" id="MFAF01000064">
    <property type="protein sequence ID" value="OGD76803.1"/>
    <property type="molecule type" value="Genomic_DNA"/>
</dbReference>
<name>A0A1F5FB04_9BACT</name>
<dbReference type="Proteomes" id="UP000177187">
    <property type="component" value="Unassembled WGS sequence"/>
</dbReference>
<evidence type="ECO:0000313" key="7">
    <source>
        <dbReference type="EMBL" id="OGD76803.1"/>
    </source>
</evidence>
<dbReference type="InterPro" id="IPR003807">
    <property type="entry name" value="DUF202"/>
</dbReference>
<keyword evidence="3 5" id="KW-1133">Transmembrane helix</keyword>
<dbReference type="Pfam" id="PF02656">
    <property type="entry name" value="DUF202"/>
    <property type="match status" value="1"/>
</dbReference>